<dbReference type="InterPro" id="IPR037026">
    <property type="entry name" value="Vgr_OB-fold_dom_sf"/>
</dbReference>
<dbReference type="InterPro" id="IPR006531">
    <property type="entry name" value="Gp5/Vgr_OB"/>
</dbReference>
<evidence type="ECO:0000259" key="1">
    <source>
        <dbReference type="Pfam" id="PF04717"/>
    </source>
</evidence>
<organism evidence="2 3">
    <name type="scientific">Lacrimispora xylanisolvens</name>
    <dbReference type="NCBI Taxonomy" id="384636"/>
    <lineage>
        <taxon>Bacteria</taxon>
        <taxon>Bacillati</taxon>
        <taxon>Bacillota</taxon>
        <taxon>Clostridia</taxon>
        <taxon>Lachnospirales</taxon>
        <taxon>Lachnospiraceae</taxon>
        <taxon>Lacrimispora</taxon>
    </lineage>
</organism>
<name>A0A2S6HUZ3_9FIRM</name>
<dbReference type="OrthoDB" id="2055361at2"/>
<dbReference type="Pfam" id="PF04717">
    <property type="entry name" value="Phage_base_V"/>
    <property type="match status" value="1"/>
</dbReference>
<dbReference type="Gene3D" id="2.40.50.230">
    <property type="entry name" value="Gp5 N-terminal domain"/>
    <property type="match status" value="1"/>
</dbReference>
<dbReference type="Proteomes" id="UP000237749">
    <property type="component" value="Unassembled WGS sequence"/>
</dbReference>
<feature type="domain" description="Gp5/Type VI secretion system Vgr protein OB-fold" evidence="1">
    <location>
        <begin position="41"/>
        <end position="71"/>
    </location>
</feature>
<dbReference type="EMBL" id="PTJA01000004">
    <property type="protein sequence ID" value="PPK81637.1"/>
    <property type="molecule type" value="Genomic_DNA"/>
</dbReference>
<protein>
    <recommendedName>
        <fullName evidence="1">Gp5/Type VI secretion system Vgr protein OB-fold domain-containing protein</fullName>
    </recommendedName>
</protein>
<keyword evidence="3" id="KW-1185">Reference proteome</keyword>
<evidence type="ECO:0000313" key="2">
    <source>
        <dbReference type="EMBL" id="PPK81637.1"/>
    </source>
</evidence>
<gene>
    <name evidence="2" type="ORF">BXY41_104440</name>
</gene>
<sequence length="137" mass="15568">MNDVVRVGRISSVNQENGMVRVYYPDRDSTTSELGMFYFLGEYKPPRVNDQVIVLHLSNDTSSGVVLGGFWNEVKKAPREMTYKKEMDSNSYESLQNGTFTLHSQEISLEGEKGAISLTEILNLKARLERLERSLSQ</sequence>
<proteinExistence type="predicted"/>
<evidence type="ECO:0000313" key="3">
    <source>
        <dbReference type="Proteomes" id="UP000237749"/>
    </source>
</evidence>
<dbReference type="AlphaFoldDB" id="A0A2S6HUZ3"/>
<accession>A0A2S6HUZ3</accession>
<reference evidence="2 3" key="1">
    <citation type="submission" date="2018-02" db="EMBL/GenBank/DDBJ databases">
        <title>Genomic Encyclopedia of Archaeal and Bacterial Type Strains, Phase II (KMG-II): from individual species to whole genera.</title>
        <authorList>
            <person name="Goeker M."/>
        </authorList>
    </citation>
    <scope>NUCLEOTIDE SEQUENCE [LARGE SCALE GENOMIC DNA]</scope>
    <source>
        <strain evidence="2 3">DSM 3808</strain>
    </source>
</reference>
<dbReference type="RefSeq" id="WP_104436717.1">
    <property type="nucleotide sequence ID" value="NZ_PTJA01000004.1"/>
</dbReference>
<comment type="caution">
    <text evidence="2">The sequence shown here is derived from an EMBL/GenBank/DDBJ whole genome shotgun (WGS) entry which is preliminary data.</text>
</comment>